<name>A0A914E4B9_9BILA</name>
<feature type="region of interest" description="Disordered" evidence="1">
    <location>
        <begin position="1"/>
        <end position="30"/>
    </location>
</feature>
<dbReference type="InterPro" id="IPR004827">
    <property type="entry name" value="bZIP"/>
</dbReference>
<accession>A0A914E4B9</accession>
<proteinExistence type="predicted"/>
<organism evidence="3 4">
    <name type="scientific">Acrobeloides nanus</name>
    <dbReference type="NCBI Taxonomy" id="290746"/>
    <lineage>
        <taxon>Eukaryota</taxon>
        <taxon>Metazoa</taxon>
        <taxon>Ecdysozoa</taxon>
        <taxon>Nematoda</taxon>
        <taxon>Chromadorea</taxon>
        <taxon>Rhabditida</taxon>
        <taxon>Tylenchina</taxon>
        <taxon>Cephalobomorpha</taxon>
        <taxon>Cephaloboidea</taxon>
        <taxon>Cephalobidae</taxon>
        <taxon>Acrobeloides</taxon>
    </lineage>
</organism>
<dbReference type="WBParaSite" id="ACRNAN_scaffold5433.g12500.t1">
    <property type="protein sequence ID" value="ACRNAN_scaffold5433.g12500.t1"/>
    <property type="gene ID" value="ACRNAN_scaffold5433.g12500"/>
</dbReference>
<protein>
    <submittedName>
        <fullName evidence="4">BZIP domain-containing protein</fullName>
    </submittedName>
</protein>
<evidence type="ECO:0000259" key="2">
    <source>
        <dbReference type="PROSITE" id="PS00036"/>
    </source>
</evidence>
<feature type="domain" description="BZIP" evidence="2">
    <location>
        <begin position="14"/>
        <end position="28"/>
    </location>
</feature>
<dbReference type="AlphaFoldDB" id="A0A914E4B9"/>
<dbReference type="Proteomes" id="UP000887540">
    <property type="component" value="Unplaced"/>
</dbReference>
<sequence>MCPIPKQYQNDEVKRAKNAESSRECRKRKTANLETAKTKYADLYKLSTEMLDGYEKFHLKIDLLLKMVFPDQPKDIKEKISEAGESLNEFKMRLKEFEALPQEQPRRGRAKIPDLMAPQRETDFDSSFSNQPNYSSSSAGNFVPVEIAQTYNDQGYAASIPCASWNDQQQNGVQMNHSNFPQSENVSCSYSLHSQTMNPTQNSYQYPMAFQQNDNMMLKNCYPAQNIANHQNLSSLPMSYHLPNPQKF</sequence>
<dbReference type="GO" id="GO:0003700">
    <property type="term" value="F:DNA-binding transcription factor activity"/>
    <property type="evidence" value="ECO:0007669"/>
    <property type="project" value="InterPro"/>
</dbReference>
<keyword evidence="3" id="KW-1185">Reference proteome</keyword>
<evidence type="ECO:0000256" key="1">
    <source>
        <dbReference type="SAM" id="MobiDB-lite"/>
    </source>
</evidence>
<feature type="compositionally biased region" description="Basic and acidic residues" evidence="1">
    <location>
        <begin position="9"/>
        <end position="24"/>
    </location>
</feature>
<evidence type="ECO:0000313" key="3">
    <source>
        <dbReference type="Proteomes" id="UP000887540"/>
    </source>
</evidence>
<reference evidence="4" key="1">
    <citation type="submission" date="2022-11" db="UniProtKB">
        <authorList>
            <consortium name="WormBaseParasite"/>
        </authorList>
    </citation>
    <scope>IDENTIFICATION</scope>
</reference>
<evidence type="ECO:0000313" key="4">
    <source>
        <dbReference type="WBParaSite" id="ACRNAN_scaffold5433.g12500.t1"/>
    </source>
</evidence>
<dbReference type="PROSITE" id="PS00036">
    <property type="entry name" value="BZIP_BASIC"/>
    <property type="match status" value="1"/>
</dbReference>